<dbReference type="Proteomes" id="UP001604335">
    <property type="component" value="Unassembled WGS sequence"/>
</dbReference>
<comment type="caution">
    <text evidence="3">The sequence shown here is derived from an EMBL/GenBank/DDBJ whole genome shotgun (WGS) entry which is preliminary data.</text>
</comment>
<reference evidence="4" key="1">
    <citation type="journal article" date="2024" name="Algal Res.">
        <title>Biochemical, toxicological and genomic investigation of a high-biomass producing Limnothrix strain isolated from Italian shallow drinking water reservoir.</title>
        <authorList>
            <person name="Simonazzi M."/>
            <person name="Shishido T.K."/>
            <person name="Delbaje E."/>
            <person name="Wahlsten M."/>
            <person name="Fewer D.P."/>
            <person name="Sivonen K."/>
            <person name="Pezzolesi L."/>
            <person name="Pistocchi R."/>
        </authorList>
    </citation>
    <scope>NUCLEOTIDE SEQUENCE [LARGE SCALE GENOMIC DNA]</scope>
    <source>
        <strain evidence="4">LRLZ20PSL1</strain>
    </source>
</reference>
<protein>
    <submittedName>
        <fullName evidence="3">Uncharacterized protein</fullName>
    </submittedName>
</protein>
<evidence type="ECO:0000256" key="1">
    <source>
        <dbReference type="SAM" id="MobiDB-lite"/>
    </source>
</evidence>
<name>A0ABW7CBN2_9CYAN</name>
<keyword evidence="2" id="KW-0812">Transmembrane</keyword>
<keyword evidence="2" id="KW-0472">Membrane</keyword>
<feature type="transmembrane region" description="Helical" evidence="2">
    <location>
        <begin position="29"/>
        <end position="52"/>
    </location>
</feature>
<keyword evidence="2" id="KW-1133">Transmembrane helix</keyword>
<evidence type="ECO:0000256" key="2">
    <source>
        <dbReference type="SAM" id="Phobius"/>
    </source>
</evidence>
<dbReference type="EMBL" id="JAZAQF010000078">
    <property type="protein sequence ID" value="MFG3818539.1"/>
    <property type="molecule type" value="Genomic_DNA"/>
</dbReference>
<keyword evidence="4" id="KW-1185">Reference proteome</keyword>
<feature type="region of interest" description="Disordered" evidence="1">
    <location>
        <begin position="1"/>
        <end position="21"/>
    </location>
</feature>
<dbReference type="RefSeq" id="WP_393013954.1">
    <property type="nucleotide sequence ID" value="NZ_JAZAQF010000078.1"/>
</dbReference>
<sequence length="202" mass="21379">MMSEPQTVETSYLGQTSQRQTPNSLANPLVIGLLGLLVTGGMLGGAIGILNLSAPRAIAQTRPSQPSAPNVLNILRGLPQPTTAPANRPAIFAANAYGQQSLNFQSKSNAEAAIQFYRQALGRLGYTERTTNTRIGQWGFSIVFDPPASLGLKPSSTAPRNTLEVGDQVTVQGSGSPSVVLVLQGTMLSPDTMNTNIRFEEI</sequence>
<gene>
    <name evidence="3" type="ORF">VPK24_12885</name>
</gene>
<proteinExistence type="predicted"/>
<accession>A0ABW7CBN2</accession>
<organism evidence="3 4">
    <name type="scientific">Limnothrix redekei LRLZ20PSL1</name>
    <dbReference type="NCBI Taxonomy" id="3112953"/>
    <lineage>
        <taxon>Bacteria</taxon>
        <taxon>Bacillati</taxon>
        <taxon>Cyanobacteriota</taxon>
        <taxon>Cyanophyceae</taxon>
        <taxon>Pseudanabaenales</taxon>
        <taxon>Pseudanabaenaceae</taxon>
        <taxon>Limnothrix</taxon>
    </lineage>
</organism>
<evidence type="ECO:0000313" key="3">
    <source>
        <dbReference type="EMBL" id="MFG3818539.1"/>
    </source>
</evidence>
<evidence type="ECO:0000313" key="4">
    <source>
        <dbReference type="Proteomes" id="UP001604335"/>
    </source>
</evidence>